<proteinExistence type="predicted"/>
<dbReference type="OrthoDB" id="4847360at2759"/>
<feature type="non-terminal residue" evidence="1">
    <location>
        <position position="172"/>
    </location>
</feature>
<protein>
    <recommendedName>
        <fullName evidence="3">Retrotransposon gag domain-containing protein</fullName>
    </recommendedName>
</protein>
<dbReference type="AlphaFoldDB" id="A0A0L6U5L7"/>
<gene>
    <name evidence="1" type="ORF">VP01_9842g1</name>
</gene>
<reference evidence="1 2" key="1">
    <citation type="submission" date="2015-08" db="EMBL/GenBank/DDBJ databases">
        <title>Next Generation Sequencing and Analysis of the Genome of Puccinia sorghi L Schw, the Causal Agent of Maize Common Rust.</title>
        <authorList>
            <person name="Rochi L."/>
            <person name="Burguener G."/>
            <person name="Darino M."/>
            <person name="Turjanski A."/>
            <person name="Kreff E."/>
            <person name="Dieguez M.J."/>
            <person name="Sacco F."/>
        </authorList>
    </citation>
    <scope>NUCLEOTIDE SEQUENCE [LARGE SCALE GENOMIC DNA]</scope>
    <source>
        <strain evidence="1 2">RO10H11247</strain>
    </source>
</reference>
<dbReference type="Proteomes" id="UP000037035">
    <property type="component" value="Unassembled WGS sequence"/>
</dbReference>
<dbReference type="VEuPathDB" id="FungiDB:VP01_9842g1"/>
<evidence type="ECO:0008006" key="3">
    <source>
        <dbReference type="Google" id="ProtNLM"/>
    </source>
</evidence>
<name>A0A0L6U5L7_9BASI</name>
<evidence type="ECO:0000313" key="1">
    <source>
        <dbReference type="EMBL" id="KNZ43811.1"/>
    </source>
</evidence>
<sequence length="172" mass="19275">MIDGLNACLDELMHGMGEERAQQLATEETLQQTQARLNTMAGQQNAPAQPNSAPAPASNPMVIAKPQSFDGTRGTAGEVFIGKIGLYAVTYPKRFPTNATKVVFTVSFMRDYTATWSQPYLEKVFKGDPVVFDYSLNDFRFSFFDHNRRHCSEVTLWNLRQTGTIVERKTVS</sequence>
<keyword evidence="2" id="KW-1185">Reference proteome</keyword>
<accession>A0A0L6U5L7</accession>
<comment type="caution">
    <text evidence="1">The sequence shown here is derived from an EMBL/GenBank/DDBJ whole genome shotgun (WGS) entry which is preliminary data.</text>
</comment>
<organism evidence="1 2">
    <name type="scientific">Puccinia sorghi</name>
    <dbReference type="NCBI Taxonomy" id="27349"/>
    <lineage>
        <taxon>Eukaryota</taxon>
        <taxon>Fungi</taxon>
        <taxon>Dikarya</taxon>
        <taxon>Basidiomycota</taxon>
        <taxon>Pucciniomycotina</taxon>
        <taxon>Pucciniomycetes</taxon>
        <taxon>Pucciniales</taxon>
        <taxon>Pucciniaceae</taxon>
        <taxon>Puccinia</taxon>
    </lineage>
</organism>
<dbReference type="EMBL" id="LAVV01015539">
    <property type="protein sequence ID" value="KNZ43811.1"/>
    <property type="molecule type" value="Genomic_DNA"/>
</dbReference>
<evidence type="ECO:0000313" key="2">
    <source>
        <dbReference type="Proteomes" id="UP000037035"/>
    </source>
</evidence>